<dbReference type="PANTHER" id="PTHR11751">
    <property type="entry name" value="ALANINE AMINOTRANSFERASE"/>
    <property type="match status" value="1"/>
</dbReference>
<dbReference type="InterPro" id="IPR015421">
    <property type="entry name" value="PyrdxlP-dep_Trfase_major"/>
</dbReference>
<keyword evidence="5" id="KW-0663">Pyridoxal phosphate</keyword>
<dbReference type="Gene3D" id="3.90.1150.10">
    <property type="entry name" value="Aspartate Aminotransferase, domain 1"/>
    <property type="match status" value="1"/>
</dbReference>
<dbReference type="GO" id="GO:0030170">
    <property type="term" value="F:pyridoxal phosphate binding"/>
    <property type="evidence" value="ECO:0007669"/>
    <property type="project" value="InterPro"/>
</dbReference>
<evidence type="ECO:0000256" key="3">
    <source>
        <dbReference type="ARBA" id="ARBA00022576"/>
    </source>
</evidence>
<keyword evidence="12" id="KW-1185">Reference proteome</keyword>
<evidence type="ECO:0000313" key="11">
    <source>
        <dbReference type="EMBL" id="KAG9348104.1"/>
    </source>
</evidence>
<evidence type="ECO:0000256" key="4">
    <source>
        <dbReference type="ARBA" id="ARBA00022679"/>
    </source>
</evidence>
<dbReference type="EMBL" id="JAFBMS010000012">
    <property type="protein sequence ID" value="KAG9348104.1"/>
    <property type="molecule type" value="Genomic_DNA"/>
</dbReference>
<evidence type="ECO:0000256" key="7">
    <source>
        <dbReference type="ARBA" id="ARBA00025785"/>
    </source>
</evidence>
<comment type="subunit">
    <text evidence="2">Homodimer.</text>
</comment>
<evidence type="ECO:0000256" key="8">
    <source>
        <dbReference type="ARBA" id="ARBA00026106"/>
    </source>
</evidence>
<dbReference type="PANTHER" id="PTHR11751:SF469">
    <property type="entry name" value="ALANINE TRANSAMINASE"/>
    <property type="match status" value="1"/>
</dbReference>
<dbReference type="InterPro" id="IPR015424">
    <property type="entry name" value="PyrdxlP-dep_Trfase"/>
</dbReference>
<evidence type="ECO:0000256" key="6">
    <source>
        <dbReference type="ARBA" id="ARBA00025708"/>
    </source>
</evidence>
<dbReference type="Proteomes" id="UP000824540">
    <property type="component" value="Unassembled WGS sequence"/>
</dbReference>
<name>A0A8T2P6F2_9TELE</name>
<proteinExistence type="inferred from homology"/>
<comment type="catalytic activity">
    <reaction evidence="9">
        <text>L-alanine + 2-oxoglutarate = pyruvate + L-glutamate</text>
        <dbReference type="Rhea" id="RHEA:19453"/>
        <dbReference type="ChEBI" id="CHEBI:15361"/>
        <dbReference type="ChEBI" id="CHEBI:16810"/>
        <dbReference type="ChEBI" id="CHEBI:29985"/>
        <dbReference type="ChEBI" id="CHEBI:57972"/>
        <dbReference type="EC" id="2.6.1.2"/>
    </reaction>
</comment>
<evidence type="ECO:0000313" key="12">
    <source>
        <dbReference type="Proteomes" id="UP000824540"/>
    </source>
</evidence>
<dbReference type="FunFam" id="1.10.287.1970:FF:000001">
    <property type="entry name" value="Alanine aminotransferase 2"/>
    <property type="match status" value="1"/>
</dbReference>
<evidence type="ECO:0000256" key="1">
    <source>
        <dbReference type="ARBA" id="ARBA00001933"/>
    </source>
</evidence>
<comment type="caution">
    <text evidence="11">The sequence shown here is derived from an EMBL/GenBank/DDBJ whole genome shotgun (WGS) entry which is preliminary data.</text>
</comment>
<dbReference type="InterPro" id="IPR004839">
    <property type="entry name" value="Aminotransferase_I/II_large"/>
</dbReference>
<dbReference type="Gene3D" id="3.40.640.10">
    <property type="entry name" value="Type I PLP-dependent aspartate aminotransferase-like (Major domain)"/>
    <property type="match status" value="1"/>
</dbReference>
<dbReference type="OrthoDB" id="1732682at2759"/>
<comment type="similarity">
    <text evidence="7">Belongs to the class-I pyridoxal-phosphate-dependent aminotransferase family. Alanine aminotransferase subfamily.</text>
</comment>
<dbReference type="Pfam" id="PF00155">
    <property type="entry name" value="Aminotran_1_2"/>
    <property type="match status" value="1"/>
</dbReference>
<dbReference type="EC" id="2.6.1.2" evidence="8"/>
<dbReference type="AlphaFoldDB" id="A0A8T2P6F2"/>
<dbReference type="Gene3D" id="1.10.287.1970">
    <property type="match status" value="1"/>
</dbReference>
<dbReference type="CDD" id="cd00609">
    <property type="entry name" value="AAT_like"/>
    <property type="match status" value="1"/>
</dbReference>
<comment type="cofactor">
    <cofactor evidence="1">
        <name>pyridoxal 5'-phosphate</name>
        <dbReference type="ChEBI" id="CHEBI:597326"/>
    </cofactor>
</comment>
<feature type="domain" description="Aminotransferase class I/classII large" evidence="10">
    <location>
        <begin position="86"/>
        <end position="253"/>
    </location>
</feature>
<dbReference type="GO" id="GO:0004021">
    <property type="term" value="F:L-alanine:2-oxoglutarate aminotransferase activity"/>
    <property type="evidence" value="ECO:0007669"/>
    <property type="project" value="UniProtKB-EC"/>
</dbReference>
<comment type="pathway">
    <text evidence="6">Amino-acid degradation; L-alanine degradation via transaminase pathway; pyruvate from L-alanine: step 1/1.</text>
</comment>
<evidence type="ECO:0000256" key="5">
    <source>
        <dbReference type="ARBA" id="ARBA00022898"/>
    </source>
</evidence>
<protein>
    <recommendedName>
        <fullName evidence="8">alanine transaminase</fullName>
        <ecNumber evidence="8">2.6.1.2</ecNumber>
    </recommendedName>
</protein>
<evidence type="ECO:0000256" key="2">
    <source>
        <dbReference type="ARBA" id="ARBA00011738"/>
    </source>
</evidence>
<keyword evidence="4" id="KW-0808">Transferase</keyword>
<dbReference type="InterPro" id="IPR015422">
    <property type="entry name" value="PyrdxlP-dep_Trfase_small"/>
</dbReference>
<sequence length="491" mass="54108">MEEASQERSVRGLSGLRGIQVTPWDALLGRAAQIREELKQGVKKPYKDLIDISWDKAHSMGFKPITFVRQVLAACLHDELLCNDSLPTDVRERAQRMLEACDGNSVGSYTPSCGMPDVRRSVAEFISRRDGGVPSLPKNIFISTGSLRALTVVLKLLAHEEGVSQTGVLTPVPTPPNISKVLTRVGVVMEQRWALQMGELHRALQASRGHCDPRVLYVINPGNPTGHVQSRKSIEEVIRLAAEEKLFLLVNEVTVSLCTVQYLTVWGDWEVNIRDGRVRFHGSYRVDQDSVHGEGGEFVSYKKVLFEMGPQFSDSVQLASLHSISRGIMGEGGLRAGYLELINIEPAVLHFAEMLLCMDISAPVTGQIALDIMVDPPRPGDPSYVKFAEEVLDALPGVSCQPGMGGHYVYPRLHLPIGALEQAKAAGIEVDLLYCWRLQEEAGLCVGPGCVFGQREGTHHIRLCVMVPAEVLAEALARLKVFHLRFMSEFS</sequence>
<reference evidence="11" key="1">
    <citation type="thesis" date="2021" institute="BYU ScholarsArchive" country="Provo, UT, USA">
        <title>Applications of and Algorithms for Genome Assembly and Genomic Analyses with an Emphasis on Marine Teleosts.</title>
        <authorList>
            <person name="Pickett B.D."/>
        </authorList>
    </citation>
    <scope>NUCLEOTIDE SEQUENCE</scope>
    <source>
        <strain evidence="11">HI-2016</strain>
    </source>
</reference>
<dbReference type="InterPro" id="IPR045088">
    <property type="entry name" value="ALAT1/2-like"/>
</dbReference>
<dbReference type="SUPFAM" id="SSF53383">
    <property type="entry name" value="PLP-dependent transferases"/>
    <property type="match status" value="1"/>
</dbReference>
<evidence type="ECO:0000259" key="10">
    <source>
        <dbReference type="Pfam" id="PF00155"/>
    </source>
</evidence>
<organism evidence="11 12">
    <name type="scientific">Albula glossodonta</name>
    <name type="common">roundjaw bonefish</name>
    <dbReference type="NCBI Taxonomy" id="121402"/>
    <lineage>
        <taxon>Eukaryota</taxon>
        <taxon>Metazoa</taxon>
        <taxon>Chordata</taxon>
        <taxon>Craniata</taxon>
        <taxon>Vertebrata</taxon>
        <taxon>Euteleostomi</taxon>
        <taxon>Actinopterygii</taxon>
        <taxon>Neopterygii</taxon>
        <taxon>Teleostei</taxon>
        <taxon>Albuliformes</taxon>
        <taxon>Albulidae</taxon>
        <taxon>Albula</taxon>
    </lineage>
</organism>
<gene>
    <name evidence="11" type="ORF">JZ751_004133</name>
</gene>
<accession>A0A8T2P6F2</accession>
<evidence type="ECO:0000256" key="9">
    <source>
        <dbReference type="ARBA" id="ARBA00047412"/>
    </source>
</evidence>
<keyword evidence="3" id="KW-0032">Aminotransferase</keyword>